<organism evidence="4 5">
    <name type="scientific">Arthrobotrys flagrans</name>
    <name type="common">Nematode-trapping fungus</name>
    <name type="synonym">Trichothecium flagrans</name>
    <dbReference type="NCBI Taxonomy" id="97331"/>
    <lineage>
        <taxon>Eukaryota</taxon>
        <taxon>Fungi</taxon>
        <taxon>Dikarya</taxon>
        <taxon>Ascomycota</taxon>
        <taxon>Pezizomycotina</taxon>
        <taxon>Orbiliomycetes</taxon>
        <taxon>Orbiliales</taxon>
        <taxon>Orbiliaceae</taxon>
        <taxon>Arthrobotrys</taxon>
    </lineage>
</organism>
<dbReference type="Pfam" id="PF12796">
    <property type="entry name" value="Ank_2"/>
    <property type="match status" value="1"/>
</dbReference>
<dbReference type="PROSITE" id="PS50088">
    <property type="entry name" value="ANK_REPEAT"/>
    <property type="match status" value="1"/>
</dbReference>
<feature type="repeat" description="ANK" evidence="3">
    <location>
        <begin position="135"/>
        <end position="167"/>
    </location>
</feature>
<evidence type="ECO:0000256" key="2">
    <source>
        <dbReference type="ARBA" id="ARBA00023043"/>
    </source>
</evidence>
<dbReference type="EMBL" id="SAEB01000006">
    <property type="protein sequence ID" value="RVD86634.1"/>
    <property type="molecule type" value="Genomic_DNA"/>
</dbReference>
<protein>
    <submittedName>
        <fullName evidence="4">Uncharacterized protein</fullName>
    </submittedName>
</protein>
<dbReference type="AlphaFoldDB" id="A0A437A5Z8"/>
<dbReference type="PROSITE" id="PS50297">
    <property type="entry name" value="ANK_REP_REGION"/>
    <property type="match status" value="1"/>
</dbReference>
<gene>
    <name evidence="4" type="ORF">DFL_004900</name>
</gene>
<dbReference type="Proteomes" id="UP000283090">
    <property type="component" value="Unassembled WGS sequence"/>
</dbReference>
<dbReference type="VEuPathDB" id="FungiDB:DFL_004900"/>
<evidence type="ECO:0000313" key="4">
    <source>
        <dbReference type="EMBL" id="RVD86634.1"/>
    </source>
</evidence>
<keyword evidence="2 3" id="KW-0040">ANK repeat</keyword>
<proteinExistence type="predicted"/>
<dbReference type="InterPro" id="IPR036770">
    <property type="entry name" value="Ankyrin_rpt-contain_sf"/>
</dbReference>
<dbReference type="RefSeq" id="XP_067492178.1">
    <property type="nucleotide sequence ID" value="XM_067634074.1"/>
</dbReference>
<dbReference type="GeneID" id="93587211"/>
<keyword evidence="1" id="KW-0677">Repeat</keyword>
<dbReference type="InterPro" id="IPR002110">
    <property type="entry name" value="Ankyrin_rpt"/>
</dbReference>
<dbReference type="PANTHER" id="PTHR24126">
    <property type="entry name" value="ANKYRIN REPEAT, PH AND SEC7 DOMAIN CONTAINING PROTEIN SECG-RELATED"/>
    <property type="match status" value="1"/>
</dbReference>
<dbReference type="SUPFAM" id="SSF48403">
    <property type="entry name" value="Ankyrin repeat"/>
    <property type="match status" value="1"/>
</dbReference>
<comment type="caution">
    <text evidence="4">The sequence shown here is derived from an EMBL/GenBank/DDBJ whole genome shotgun (WGS) entry which is preliminary data.</text>
</comment>
<evidence type="ECO:0000256" key="3">
    <source>
        <dbReference type="PROSITE-ProRule" id="PRU00023"/>
    </source>
</evidence>
<sequence>MCKSPKVLATLMAFGVDIKLSEEAKWPILHFAFSYESGDTSWIPVFRQYGIDINAVVTDRKTALVIEIENLNTSTANALVDNEAKWRQQEETPELIAAIKFGRPPYSLFSLLCKRHKRHMPEEEYRTYINSPGLYGSSPVHVAAKQYSNEILKFLWLEGANMNVKDKQGRNALSYALESRLTMELLVKVCGIDPNEGQTDQEYTPAHITVRTLSDPTIIEEALQVRWGLGANFNIKDKAGNTSLSIADARMSQFDPWYCARIQLHK</sequence>
<evidence type="ECO:0000313" key="5">
    <source>
        <dbReference type="Proteomes" id="UP000283090"/>
    </source>
</evidence>
<reference evidence="4 5" key="1">
    <citation type="submission" date="2019-01" db="EMBL/GenBank/DDBJ databases">
        <title>Intercellular communication is required for trap formation in the nematode-trapping fungus Duddingtonia flagrans.</title>
        <authorList>
            <person name="Youssar L."/>
            <person name="Wernet V."/>
            <person name="Hensel N."/>
            <person name="Hildebrandt H.-G."/>
            <person name="Fischer R."/>
        </authorList>
    </citation>
    <scope>NUCLEOTIDE SEQUENCE [LARGE SCALE GENOMIC DNA]</scope>
    <source>
        <strain evidence="4 5">CBS H-5679</strain>
    </source>
</reference>
<evidence type="ECO:0000256" key="1">
    <source>
        <dbReference type="ARBA" id="ARBA00022737"/>
    </source>
</evidence>
<keyword evidence="5" id="KW-1185">Reference proteome</keyword>
<name>A0A437A5Z8_ARTFL</name>
<dbReference type="STRING" id="97331.A0A437A5Z8"/>
<dbReference type="Gene3D" id="1.25.40.20">
    <property type="entry name" value="Ankyrin repeat-containing domain"/>
    <property type="match status" value="2"/>
</dbReference>
<accession>A0A437A5Z8</accession>
<dbReference type="OrthoDB" id="7464126at2759"/>